<organism evidence="1 2">
    <name type="scientific">Dioscorea alata</name>
    <name type="common">Purple yam</name>
    <dbReference type="NCBI Taxonomy" id="55571"/>
    <lineage>
        <taxon>Eukaryota</taxon>
        <taxon>Viridiplantae</taxon>
        <taxon>Streptophyta</taxon>
        <taxon>Embryophyta</taxon>
        <taxon>Tracheophyta</taxon>
        <taxon>Spermatophyta</taxon>
        <taxon>Magnoliopsida</taxon>
        <taxon>Liliopsida</taxon>
        <taxon>Dioscoreales</taxon>
        <taxon>Dioscoreaceae</taxon>
        <taxon>Dioscorea</taxon>
    </lineage>
</organism>
<proteinExistence type="predicted"/>
<evidence type="ECO:0000313" key="2">
    <source>
        <dbReference type="Proteomes" id="UP000827976"/>
    </source>
</evidence>
<sequence>MSTMEHLFMQVFDRRRSIQAQLRQQAESYSESMASNLLAHGCRPPPWLLASGSESAAGFDHKEMNREQLISGILFPPPRFTTPSANHKSLFTLRSLRGDNILQSSNAFAGTTALDQSVLKNCPKAREQGSDVLVESPAAEGHDGVDPLACIQRSRSRQRDLETRLHKKQKTSRHEVATSSMCVDGINGRMTRSKAAALKPDNVKTGLEPKNLSASNLDGCKVTRLRARKLKSPDELLKPEESSILIEDGIPVAAEAQIDTSLASSIIAENIENSGISAAIKSCAVEAEESENAMAAVSPARFGLETGDVAGLRMSDFKSIVEPKQLHFDVVVEECGLPGISAKGLEKITEGIADVMDASKSNVLQTAAVEFPFQDLSGGDDPFVTKKFQGDDALPTGEIMCTMDRSIWVMDKNLELERVDCNDSGCASQPSPVSESLSRRCGSSSEPKCGSSENKLQHFLVGNCALSSLKKLPADPSNLQDACGKGSLECRVQHRTCREIQGNSSGSSLLKTDVEKSAEGTFNMQNFEARNSSQTRWLHEDDLLDREQINNRMPEGGFAANIQSGAKFSEVNNLEQASCLTGQLDGLQVASGCPPECLGQFGRKDHCSGSASIEASKPLETNGSAEANHFSSNVISGTTLEREDLIMSESVPIVDVKKNCGSLNSKDVFLANSELVGAETLHTTEVVSCFKEANSASHGGFEGFDLHAKEESECNSQSKIESRMASQVLDLPSLTTMARVCENNSASPCLSGVCLSKGDCLPNKRMDLSHHVMLMHDDRKERAMPSAVLTVREECLDRIIKRKTGSTVLQCTSSSLSDASLSYETHQVLTDAERSCAAAIGEPRVTEPTITEASGKAQKAVLEVMQFSGNSNVLDEGRGCLVNSSKRVGNCSESQGIISDANPKDFQEKHVTRVTPDCGDAPHLLPEVSPLSTNSVSGEGKYDSCKRSVEQDKLTPCETGSQNAPPQNRYSLRSLTINSKNSASCESNGINVASSMKPAFRATDDACEITWSKRRKIDQSDDVFATSNRMKSKLLPAKEGNDHIFKTTAENGSIAPMEFETLQLSSEAEADTLGVASQCISEKLHEDKKKRLTEGVDSLKGRVEVEITNTFAPSVHSLVESFGDFRDSVKDEVKNTESFSLDQESNLTPLGSQNSQLPQNALEKAILRKSVNLGKFDDLMSAHDGKRLLHTRDSFRLSAYGDDKFGCDETMPEFEGFSIAFPSLNENEVAVNDSDFSVLTEKRASLLEQLCLSGSVVTPLSRPLTKYKINEIPNVYQSLPSGLPDHMRLSNSFELHNIGMTQIRAGKEASITTLYGNLGSEFDASLSCRSLSQSISSSSTRFGSVIRKPPLTPPVGKMSQRVISSRSFASSEKVGSNPELICFRIDENSCMTEENGHPLGLEDTSEEKVGPGNDLVSNNRKALGDVTSSYQNAQSLVSGSKKFPERGSLDSVNTEGYFQAQIEVCPGMEIKHADDDKSKADDKENCFLSVGDNGIKEPVESLCRVSSKPDLSTKGKVRITSHTSLEKGGKFSNIVSNISSFIPLVRQKQQAVAPAAGKRDVKVKALEAAEAAKRLEEKRQNDRAMRKAAAKLERERLEQENAKLLELQQKQKEETRKKKEAEIAARKRQREDEERKEKEKKRRCIQETKKPQRLGGERLQAGKDGKKLRQKAADDKELRKKELTEDGRRQKNFDTHKEVAGCREAAELEPSITEVLDVDDRHGNHSSEVHDSVKESNNAVKAHNNLENMQAAIQDRMSFTKVTGDILSYEISPYKDSDDEDGEEDTRRKMKRVPSWARKECLKQLLLSKQHIDPVEVFARKSSFNLSEVLSPRILRRPLSQLR</sequence>
<evidence type="ECO:0000313" key="1">
    <source>
        <dbReference type="EMBL" id="KAH7660203.1"/>
    </source>
</evidence>
<dbReference type="EMBL" id="CM037026">
    <property type="protein sequence ID" value="KAH7660203.1"/>
    <property type="molecule type" value="Genomic_DNA"/>
</dbReference>
<accession>A0ACB7UIV0</accession>
<gene>
    <name evidence="1" type="ORF">IHE45_16G084300</name>
</gene>
<reference evidence="2" key="1">
    <citation type="journal article" date="2022" name="Nat. Commun.">
        <title>Chromosome evolution and the genetic basis of agronomically important traits in greater yam.</title>
        <authorList>
            <person name="Bredeson J.V."/>
            <person name="Lyons J.B."/>
            <person name="Oniyinde I.O."/>
            <person name="Okereke N.R."/>
            <person name="Kolade O."/>
            <person name="Nnabue I."/>
            <person name="Nwadili C.O."/>
            <person name="Hribova E."/>
            <person name="Parker M."/>
            <person name="Nwogha J."/>
            <person name="Shu S."/>
            <person name="Carlson J."/>
            <person name="Kariba R."/>
            <person name="Muthemba S."/>
            <person name="Knop K."/>
            <person name="Barton G.J."/>
            <person name="Sherwood A.V."/>
            <person name="Lopez-Montes A."/>
            <person name="Asiedu R."/>
            <person name="Jamnadass R."/>
            <person name="Muchugi A."/>
            <person name="Goodstein D."/>
            <person name="Egesi C.N."/>
            <person name="Featherston J."/>
            <person name="Asfaw A."/>
            <person name="Simpson G.G."/>
            <person name="Dolezel J."/>
            <person name="Hendre P.S."/>
            <person name="Van Deynze A."/>
            <person name="Kumar P.L."/>
            <person name="Obidiegwu J.E."/>
            <person name="Bhattacharjee R."/>
            <person name="Rokhsar D.S."/>
        </authorList>
    </citation>
    <scope>NUCLEOTIDE SEQUENCE [LARGE SCALE GENOMIC DNA]</scope>
    <source>
        <strain evidence="2">cv. TDa95/00328</strain>
    </source>
</reference>
<keyword evidence="2" id="KW-1185">Reference proteome</keyword>
<protein>
    <submittedName>
        <fullName evidence="1">Inner centromere protein ARK-binding domain-containing protein</fullName>
    </submittedName>
</protein>
<comment type="caution">
    <text evidence="1">The sequence shown here is derived from an EMBL/GenBank/DDBJ whole genome shotgun (WGS) entry which is preliminary data.</text>
</comment>
<name>A0ACB7UIV0_DIOAL</name>
<dbReference type="Proteomes" id="UP000827976">
    <property type="component" value="Chromosome 16"/>
</dbReference>